<dbReference type="EMBL" id="CP000929">
    <property type="protein sequence ID" value="ABZ74453.1"/>
    <property type="molecule type" value="Genomic_DNA"/>
</dbReference>
<feature type="region of interest" description="Disordered" evidence="1">
    <location>
        <begin position="276"/>
        <end position="300"/>
    </location>
</feature>
<dbReference type="Gene3D" id="1.10.10.2520">
    <property type="entry name" value="Cell wall hydrolase SleB, domain 1"/>
    <property type="match status" value="1"/>
</dbReference>
<keyword evidence="4" id="KW-0614">Plasmid</keyword>
<dbReference type="Pfam" id="PF07486">
    <property type="entry name" value="Hydrolase_2"/>
    <property type="match status" value="1"/>
</dbReference>
<dbReference type="AlphaFoldDB" id="B0T9Q4"/>
<dbReference type="GO" id="GO:0016787">
    <property type="term" value="F:hydrolase activity"/>
    <property type="evidence" value="ECO:0007669"/>
    <property type="project" value="InterPro"/>
</dbReference>
<gene>
    <name evidence="4" type="ordered locus">Caul_5334</name>
</gene>
<protein>
    <recommendedName>
        <fullName evidence="3">Cell wall hydrolase SleB domain-containing protein</fullName>
    </recommendedName>
</protein>
<feature type="domain" description="Cell wall hydrolase SleB" evidence="3">
    <location>
        <begin position="75"/>
        <end position="193"/>
    </location>
</feature>
<accession>B0T9Q4</accession>
<evidence type="ECO:0000256" key="2">
    <source>
        <dbReference type="SAM" id="SignalP"/>
    </source>
</evidence>
<evidence type="ECO:0000256" key="1">
    <source>
        <dbReference type="SAM" id="MobiDB-lite"/>
    </source>
</evidence>
<keyword evidence="2" id="KW-0732">Signal</keyword>
<feature type="region of interest" description="Disordered" evidence="1">
    <location>
        <begin position="200"/>
        <end position="229"/>
    </location>
</feature>
<dbReference type="HOGENOM" id="CLU_926507_0_0_5"/>
<reference evidence="4" key="1">
    <citation type="submission" date="2008-01" db="EMBL/GenBank/DDBJ databases">
        <title>Complete sequence of plasmid2 pCAUL02 of Caulobacter sp. K31.</title>
        <authorList>
            <consortium name="US DOE Joint Genome Institute"/>
            <person name="Copeland A."/>
            <person name="Lucas S."/>
            <person name="Lapidus A."/>
            <person name="Barry K."/>
            <person name="Glavina del Rio T."/>
            <person name="Dalin E."/>
            <person name="Tice H."/>
            <person name="Pitluck S."/>
            <person name="Bruce D."/>
            <person name="Goodwin L."/>
            <person name="Thompson L.S."/>
            <person name="Brettin T."/>
            <person name="Detter J.C."/>
            <person name="Han C."/>
            <person name="Schmutz J."/>
            <person name="Larimer F."/>
            <person name="Land M."/>
            <person name="Hauser L."/>
            <person name="Kyrpides N."/>
            <person name="Kim E."/>
            <person name="Stephens C."/>
            <person name="Richardson P."/>
        </authorList>
    </citation>
    <scope>NUCLEOTIDE SEQUENCE [LARGE SCALE GENOMIC DNA]</scope>
    <source>
        <strain evidence="4">K31</strain>
        <plasmid evidence="4">pCAUL02</plasmid>
    </source>
</reference>
<evidence type="ECO:0000313" key="4">
    <source>
        <dbReference type="EMBL" id="ABZ74453.1"/>
    </source>
</evidence>
<feature type="compositionally biased region" description="Low complexity" evidence="1">
    <location>
        <begin position="211"/>
        <end position="225"/>
    </location>
</feature>
<feature type="chain" id="PRO_5002753130" description="Cell wall hydrolase SleB domain-containing protein" evidence="2">
    <location>
        <begin position="20"/>
        <end position="300"/>
    </location>
</feature>
<feature type="signal peptide" evidence="2">
    <location>
        <begin position="1"/>
        <end position="19"/>
    </location>
</feature>
<sequence length="300" mass="30273">MDAAALAGLCALLARGMSAQPLPAGVNCPAAMATPPSISAAAAPPSGSMSLAARLGGPEAREAIARVAFAEAANQGDSGLAAVVYTIMNRLQDGRWGSSVEAVLNARAQFEPVMRAGGSWRNLPPVSEAQRARVSTIINLAIEGRLPDLTNGARFFQNARIVAAREAAGAVSPGLTNFGGAPSSAVIGAHTFYVEAGRGGAAKGEAGRGGRSSSPRPSPAGPKAALSAPNDGIFVGENRAFPGPATLPPEAVEGPVAVLTSVSTGADLQAARVDQIGDQPVDPSRAMFVLSDGRPSDRRH</sequence>
<geneLocation type="plasmid" evidence="4">
    <name>pCAUL02</name>
</geneLocation>
<dbReference type="KEGG" id="cak:Caul_5334"/>
<dbReference type="eggNOG" id="ENOG5033WMU">
    <property type="taxonomic scope" value="Bacteria"/>
</dbReference>
<organism evidence="4">
    <name type="scientific">Caulobacter sp. (strain K31)</name>
    <dbReference type="NCBI Taxonomy" id="366602"/>
    <lineage>
        <taxon>Bacteria</taxon>
        <taxon>Pseudomonadati</taxon>
        <taxon>Pseudomonadota</taxon>
        <taxon>Alphaproteobacteria</taxon>
        <taxon>Caulobacterales</taxon>
        <taxon>Caulobacteraceae</taxon>
        <taxon>Caulobacter</taxon>
    </lineage>
</organism>
<evidence type="ECO:0000259" key="3">
    <source>
        <dbReference type="Pfam" id="PF07486"/>
    </source>
</evidence>
<proteinExistence type="predicted"/>
<name>B0T9Q4_CAUSK</name>
<feature type="compositionally biased region" description="Gly residues" evidence="1">
    <location>
        <begin position="200"/>
        <end position="210"/>
    </location>
</feature>
<dbReference type="InterPro" id="IPR011105">
    <property type="entry name" value="Cell_wall_hydrolase_SleB"/>
</dbReference>
<dbReference type="InterPro" id="IPR042047">
    <property type="entry name" value="SleB_dom1"/>
</dbReference>